<sequence length="83" mass="10173">MDVVDTMTRMTRRRINFMCLQETKWVGKKAKELDSLGFKLWYTSEWNNTFNVVRVYARRVRIEECLKVKFWEELEGFVQNIPY</sequence>
<gene>
    <name evidence="1" type="ordered locus">MTR_8g008790</name>
</gene>
<evidence type="ECO:0000313" key="3">
    <source>
        <dbReference type="Proteomes" id="UP000002051"/>
    </source>
</evidence>
<dbReference type="AlphaFoldDB" id="G7LCI6"/>
<reference evidence="2" key="3">
    <citation type="submission" date="2015-04" db="UniProtKB">
        <authorList>
            <consortium name="EnsemblPlants"/>
        </authorList>
    </citation>
    <scope>IDENTIFICATION</scope>
    <source>
        <strain evidence="2">cv. Jemalong A17</strain>
    </source>
</reference>
<proteinExistence type="predicted"/>
<dbReference type="Proteomes" id="UP000002051">
    <property type="component" value="Chromosome 8"/>
</dbReference>
<name>G7LCI6_MEDTR</name>
<dbReference type="EnsemblPlants" id="AET01237">
    <property type="protein sequence ID" value="AET01237"/>
    <property type="gene ID" value="MTR_8g008790"/>
</dbReference>
<dbReference type="EMBL" id="CM001224">
    <property type="protein sequence ID" value="AET01237.1"/>
    <property type="molecule type" value="Genomic_DNA"/>
</dbReference>
<keyword evidence="3" id="KW-1185">Reference proteome</keyword>
<dbReference type="PaxDb" id="3880-AET01237"/>
<dbReference type="HOGENOM" id="CLU_2546109_0_0_1"/>
<evidence type="ECO:0008006" key="4">
    <source>
        <dbReference type="Google" id="ProtNLM"/>
    </source>
</evidence>
<organism evidence="1 3">
    <name type="scientific">Medicago truncatula</name>
    <name type="common">Barrel medic</name>
    <name type="synonym">Medicago tribuloides</name>
    <dbReference type="NCBI Taxonomy" id="3880"/>
    <lineage>
        <taxon>Eukaryota</taxon>
        <taxon>Viridiplantae</taxon>
        <taxon>Streptophyta</taxon>
        <taxon>Embryophyta</taxon>
        <taxon>Tracheophyta</taxon>
        <taxon>Spermatophyta</taxon>
        <taxon>Magnoliopsida</taxon>
        <taxon>eudicotyledons</taxon>
        <taxon>Gunneridae</taxon>
        <taxon>Pentapetalae</taxon>
        <taxon>rosids</taxon>
        <taxon>fabids</taxon>
        <taxon>Fabales</taxon>
        <taxon>Fabaceae</taxon>
        <taxon>Papilionoideae</taxon>
        <taxon>50 kb inversion clade</taxon>
        <taxon>NPAAA clade</taxon>
        <taxon>Hologalegina</taxon>
        <taxon>IRL clade</taxon>
        <taxon>Trifolieae</taxon>
        <taxon>Medicago</taxon>
    </lineage>
</organism>
<evidence type="ECO:0000313" key="2">
    <source>
        <dbReference type="EnsemblPlants" id="AET01237"/>
    </source>
</evidence>
<reference evidence="1 3" key="2">
    <citation type="journal article" date="2014" name="BMC Genomics">
        <title>An improved genome release (version Mt4.0) for the model legume Medicago truncatula.</title>
        <authorList>
            <person name="Tang H."/>
            <person name="Krishnakumar V."/>
            <person name="Bidwell S."/>
            <person name="Rosen B."/>
            <person name="Chan A."/>
            <person name="Zhou S."/>
            <person name="Gentzbittel L."/>
            <person name="Childs K.L."/>
            <person name="Yandell M."/>
            <person name="Gundlach H."/>
            <person name="Mayer K.F."/>
            <person name="Schwartz D.C."/>
            <person name="Town C.D."/>
        </authorList>
    </citation>
    <scope>GENOME REANNOTATION</scope>
    <source>
        <strain evidence="2 3">cv. Jemalong A17</strain>
    </source>
</reference>
<protein>
    <recommendedName>
        <fullName evidence="4">Endonuclease/exonuclease/phosphatase family protein</fullName>
    </recommendedName>
</protein>
<evidence type="ECO:0000313" key="1">
    <source>
        <dbReference type="EMBL" id="AET01237.1"/>
    </source>
</evidence>
<reference evidence="1 3" key="1">
    <citation type="journal article" date="2011" name="Nature">
        <title>The Medicago genome provides insight into the evolution of rhizobial symbioses.</title>
        <authorList>
            <person name="Young N.D."/>
            <person name="Debelle F."/>
            <person name="Oldroyd G.E."/>
            <person name="Geurts R."/>
            <person name="Cannon S.B."/>
            <person name="Udvardi M.K."/>
            <person name="Benedito V.A."/>
            <person name="Mayer K.F."/>
            <person name="Gouzy J."/>
            <person name="Schoof H."/>
            <person name="Van de Peer Y."/>
            <person name="Proost S."/>
            <person name="Cook D.R."/>
            <person name="Meyers B.C."/>
            <person name="Spannagl M."/>
            <person name="Cheung F."/>
            <person name="De Mita S."/>
            <person name="Krishnakumar V."/>
            <person name="Gundlach H."/>
            <person name="Zhou S."/>
            <person name="Mudge J."/>
            <person name="Bharti A.K."/>
            <person name="Murray J.D."/>
            <person name="Naoumkina M.A."/>
            <person name="Rosen B."/>
            <person name="Silverstein K.A."/>
            <person name="Tang H."/>
            <person name="Rombauts S."/>
            <person name="Zhao P.X."/>
            <person name="Zhou P."/>
            <person name="Barbe V."/>
            <person name="Bardou P."/>
            <person name="Bechner M."/>
            <person name="Bellec A."/>
            <person name="Berger A."/>
            <person name="Berges H."/>
            <person name="Bidwell S."/>
            <person name="Bisseling T."/>
            <person name="Choisne N."/>
            <person name="Couloux A."/>
            <person name="Denny R."/>
            <person name="Deshpande S."/>
            <person name="Dai X."/>
            <person name="Doyle J.J."/>
            <person name="Dudez A.M."/>
            <person name="Farmer A.D."/>
            <person name="Fouteau S."/>
            <person name="Franken C."/>
            <person name="Gibelin C."/>
            <person name="Gish J."/>
            <person name="Goldstein S."/>
            <person name="Gonzalez A.J."/>
            <person name="Green P.J."/>
            <person name="Hallab A."/>
            <person name="Hartog M."/>
            <person name="Hua A."/>
            <person name="Humphray S.J."/>
            <person name="Jeong D.H."/>
            <person name="Jing Y."/>
            <person name="Jocker A."/>
            <person name="Kenton S.M."/>
            <person name="Kim D.J."/>
            <person name="Klee K."/>
            <person name="Lai H."/>
            <person name="Lang C."/>
            <person name="Lin S."/>
            <person name="Macmil S.L."/>
            <person name="Magdelenat G."/>
            <person name="Matthews L."/>
            <person name="McCorrison J."/>
            <person name="Monaghan E.L."/>
            <person name="Mun J.H."/>
            <person name="Najar F.Z."/>
            <person name="Nicholson C."/>
            <person name="Noirot C."/>
            <person name="O'Bleness M."/>
            <person name="Paule C.R."/>
            <person name="Poulain J."/>
            <person name="Prion F."/>
            <person name="Qin B."/>
            <person name="Qu C."/>
            <person name="Retzel E.F."/>
            <person name="Riddle C."/>
            <person name="Sallet E."/>
            <person name="Samain S."/>
            <person name="Samson N."/>
            <person name="Sanders I."/>
            <person name="Saurat O."/>
            <person name="Scarpelli C."/>
            <person name="Schiex T."/>
            <person name="Segurens B."/>
            <person name="Severin A.J."/>
            <person name="Sherrier D.J."/>
            <person name="Shi R."/>
            <person name="Sims S."/>
            <person name="Singer S.R."/>
            <person name="Sinharoy S."/>
            <person name="Sterck L."/>
            <person name="Viollet A."/>
            <person name="Wang B.B."/>
            <person name="Wang K."/>
            <person name="Wang M."/>
            <person name="Wang X."/>
            <person name="Warfsmann J."/>
            <person name="Weissenbach J."/>
            <person name="White D.D."/>
            <person name="White J.D."/>
            <person name="Wiley G.B."/>
            <person name="Wincker P."/>
            <person name="Xing Y."/>
            <person name="Yang L."/>
            <person name="Yao Z."/>
            <person name="Ying F."/>
            <person name="Zhai J."/>
            <person name="Zhou L."/>
            <person name="Zuber A."/>
            <person name="Denarie J."/>
            <person name="Dixon R.A."/>
            <person name="May G.D."/>
            <person name="Schwartz D.C."/>
            <person name="Rogers J."/>
            <person name="Quetier F."/>
            <person name="Town C.D."/>
            <person name="Roe B.A."/>
        </authorList>
    </citation>
    <scope>NUCLEOTIDE SEQUENCE [LARGE SCALE GENOMIC DNA]</scope>
    <source>
        <strain evidence="1">A17</strain>
        <strain evidence="2 3">cv. Jemalong A17</strain>
    </source>
</reference>
<accession>G7LCI6</accession>
<dbReference type="OMA" id="WYSGREK"/>